<reference evidence="2 3" key="1">
    <citation type="submission" date="2023-08" db="EMBL/GenBank/DDBJ databases">
        <title>A Necator americanus chromosomal reference genome.</title>
        <authorList>
            <person name="Ilik V."/>
            <person name="Petrzelkova K.J."/>
            <person name="Pardy F."/>
            <person name="Fuh T."/>
            <person name="Niatou-Singa F.S."/>
            <person name="Gouil Q."/>
            <person name="Baker L."/>
            <person name="Ritchie M.E."/>
            <person name="Jex A.R."/>
            <person name="Gazzola D."/>
            <person name="Li H."/>
            <person name="Toshio Fujiwara R."/>
            <person name="Zhan B."/>
            <person name="Aroian R.V."/>
            <person name="Pafco B."/>
            <person name="Schwarz E.M."/>
        </authorList>
    </citation>
    <scope>NUCLEOTIDE SEQUENCE [LARGE SCALE GENOMIC DNA]</scope>
    <source>
        <strain evidence="2 3">Aroian</strain>
        <tissue evidence="2">Whole animal</tissue>
    </source>
</reference>
<organism evidence="2 3">
    <name type="scientific">Necator americanus</name>
    <name type="common">Human hookworm</name>
    <dbReference type="NCBI Taxonomy" id="51031"/>
    <lineage>
        <taxon>Eukaryota</taxon>
        <taxon>Metazoa</taxon>
        <taxon>Ecdysozoa</taxon>
        <taxon>Nematoda</taxon>
        <taxon>Chromadorea</taxon>
        <taxon>Rhabditida</taxon>
        <taxon>Rhabditina</taxon>
        <taxon>Rhabditomorpha</taxon>
        <taxon>Strongyloidea</taxon>
        <taxon>Ancylostomatidae</taxon>
        <taxon>Bunostominae</taxon>
        <taxon>Necator</taxon>
    </lineage>
</organism>
<feature type="compositionally biased region" description="Low complexity" evidence="1">
    <location>
        <begin position="88"/>
        <end position="102"/>
    </location>
</feature>
<dbReference type="Proteomes" id="UP001303046">
    <property type="component" value="Unassembled WGS sequence"/>
</dbReference>
<protein>
    <submittedName>
        <fullName evidence="2">Uncharacterized protein</fullName>
    </submittedName>
</protein>
<gene>
    <name evidence="2" type="primary">Necator_chrIII.g12724</name>
    <name evidence="2" type="ORF">RB195_011957</name>
</gene>
<comment type="caution">
    <text evidence="2">The sequence shown here is derived from an EMBL/GenBank/DDBJ whole genome shotgun (WGS) entry which is preliminary data.</text>
</comment>
<proteinExistence type="predicted"/>
<keyword evidence="3" id="KW-1185">Reference proteome</keyword>
<evidence type="ECO:0000256" key="1">
    <source>
        <dbReference type="SAM" id="MobiDB-lite"/>
    </source>
</evidence>
<name>A0ABR1D5S0_NECAM</name>
<feature type="region of interest" description="Disordered" evidence="1">
    <location>
        <begin position="75"/>
        <end position="137"/>
    </location>
</feature>
<dbReference type="EMBL" id="JAVFWL010000003">
    <property type="protein sequence ID" value="KAK6745548.1"/>
    <property type="molecule type" value="Genomic_DNA"/>
</dbReference>
<accession>A0ABR1D5S0</accession>
<evidence type="ECO:0000313" key="3">
    <source>
        <dbReference type="Proteomes" id="UP001303046"/>
    </source>
</evidence>
<sequence>MEKLPRRRQREPFNDRVALVHMHFSAAIDSTTVPSLRPSTFPSDNDDADINVICVSASATSTSVIVRSIAAPHIASVGPVPDAPGHGTTPVSNPSPTTTSSPSSPPSPRPTPSRAKLPNPDSPPRSPLAISQALAIN</sequence>
<evidence type="ECO:0000313" key="2">
    <source>
        <dbReference type="EMBL" id="KAK6745548.1"/>
    </source>
</evidence>